<dbReference type="Pfam" id="PF07817">
    <property type="entry name" value="GLE1"/>
    <property type="match status" value="1"/>
</dbReference>
<keyword evidence="5" id="KW-0653">Protein transport</keyword>
<dbReference type="OrthoDB" id="420884at2759"/>
<evidence type="ECO:0000256" key="6">
    <source>
        <dbReference type="ARBA" id="ARBA00023010"/>
    </source>
</evidence>
<reference evidence="12 13" key="1">
    <citation type="submission" date="2016-07" db="EMBL/GenBank/DDBJ databases">
        <title>Pervasive Adenine N6-methylation of Active Genes in Fungi.</title>
        <authorList>
            <consortium name="DOE Joint Genome Institute"/>
            <person name="Mondo S.J."/>
            <person name="Dannebaum R.O."/>
            <person name="Kuo R.C."/>
            <person name="Labutti K."/>
            <person name="Haridas S."/>
            <person name="Kuo A."/>
            <person name="Salamov A."/>
            <person name="Ahrendt S.R."/>
            <person name="Lipzen A."/>
            <person name="Sullivan W."/>
            <person name="Andreopoulos W.B."/>
            <person name="Clum A."/>
            <person name="Lindquist E."/>
            <person name="Daum C."/>
            <person name="Ramamoorthy G.K."/>
            <person name="Gryganskyi A."/>
            <person name="Culley D."/>
            <person name="Magnuson J.K."/>
            <person name="James T.Y."/>
            <person name="O'Malley M.A."/>
            <person name="Stajich J.E."/>
            <person name="Spatafora J.W."/>
            <person name="Visel A."/>
            <person name="Grigoriev I.V."/>
        </authorList>
    </citation>
    <scope>NUCLEOTIDE SEQUENCE [LARGE SCALE GENOMIC DNA]</scope>
    <source>
        <strain evidence="12 13">NRRL 1336</strain>
    </source>
</reference>
<dbReference type="GO" id="GO:0044614">
    <property type="term" value="C:nuclear pore cytoplasmic filaments"/>
    <property type="evidence" value="ECO:0007669"/>
    <property type="project" value="TreeGrafter"/>
</dbReference>
<dbReference type="EMBL" id="MCGE01000009">
    <property type="protein sequence ID" value="ORZ17799.1"/>
    <property type="molecule type" value="Genomic_DNA"/>
</dbReference>
<dbReference type="Gene3D" id="1.25.40.510">
    <property type="entry name" value="GLE1-like"/>
    <property type="match status" value="1"/>
</dbReference>
<protein>
    <recommendedName>
        <fullName evidence="9">mRNA export factor GLE1</fullName>
    </recommendedName>
    <alternativeName>
        <fullName evidence="10">Nucleoporin GLE1</fullName>
    </alternativeName>
</protein>
<dbReference type="InterPro" id="IPR012476">
    <property type="entry name" value="GLE1"/>
</dbReference>
<keyword evidence="8" id="KW-0539">Nucleus</keyword>
<evidence type="ECO:0000256" key="11">
    <source>
        <dbReference type="SAM" id="MobiDB-lite"/>
    </source>
</evidence>
<evidence type="ECO:0000256" key="8">
    <source>
        <dbReference type="ARBA" id="ARBA00023242"/>
    </source>
</evidence>
<dbReference type="AlphaFoldDB" id="A0A1X2IJV1"/>
<name>A0A1X2IJV1_9FUNG</name>
<evidence type="ECO:0000256" key="1">
    <source>
        <dbReference type="ARBA" id="ARBA00004567"/>
    </source>
</evidence>
<evidence type="ECO:0000256" key="4">
    <source>
        <dbReference type="ARBA" id="ARBA00022816"/>
    </source>
</evidence>
<evidence type="ECO:0000256" key="2">
    <source>
        <dbReference type="ARBA" id="ARBA00011056"/>
    </source>
</evidence>
<dbReference type="GO" id="GO:0005543">
    <property type="term" value="F:phospholipid binding"/>
    <property type="evidence" value="ECO:0007669"/>
    <property type="project" value="TreeGrafter"/>
</dbReference>
<dbReference type="GO" id="GO:0016973">
    <property type="term" value="P:poly(A)+ mRNA export from nucleus"/>
    <property type="evidence" value="ECO:0007669"/>
    <property type="project" value="InterPro"/>
</dbReference>
<dbReference type="STRING" id="90262.A0A1X2IJV1"/>
<evidence type="ECO:0000313" key="13">
    <source>
        <dbReference type="Proteomes" id="UP000193560"/>
    </source>
</evidence>
<dbReference type="PANTHER" id="PTHR12960:SF0">
    <property type="entry name" value="MRNA EXPORT FACTOR GLE1"/>
    <property type="match status" value="1"/>
</dbReference>
<dbReference type="GO" id="GO:0031369">
    <property type="term" value="F:translation initiation factor binding"/>
    <property type="evidence" value="ECO:0007669"/>
    <property type="project" value="TreeGrafter"/>
</dbReference>
<accession>A0A1X2IJV1</accession>
<keyword evidence="13" id="KW-1185">Reference proteome</keyword>
<evidence type="ECO:0000256" key="3">
    <source>
        <dbReference type="ARBA" id="ARBA00022448"/>
    </source>
</evidence>
<keyword evidence="3" id="KW-0813">Transport</keyword>
<comment type="caution">
    <text evidence="12">The sequence shown here is derived from an EMBL/GenBank/DDBJ whole genome shotgun (WGS) entry which is preliminary data.</text>
</comment>
<evidence type="ECO:0000256" key="9">
    <source>
        <dbReference type="ARBA" id="ARBA00026227"/>
    </source>
</evidence>
<dbReference type="GO" id="GO:0005737">
    <property type="term" value="C:cytoplasm"/>
    <property type="evidence" value="ECO:0007669"/>
    <property type="project" value="TreeGrafter"/>
</dbReference>
<evidence type="ECO:0000256" key="5">
    <source>
        <dbReference type="ARBA" id="ARBA00022927"/>
    </source>
</evidence>
<keyword evidence="4" id="KW-0509">mRNA transport</keyword>
<dbReference type="GO" id="GO:0000822">
    <property type="term" value="F:inositol hexakisphosphate binding"/>
    <property type="evidence" value="ECO:0007669"/>
    <property type="project" value="TreeGrafter"/>
</dbReference>
<evidence type="ECO:0000313" key="12">
    <source>
        <dbReference type="EMBL" id="ORZ17799.1"/>
    </source>
</evidence>
<comment type="similarity">
    <text evidence="2">Belongs to the GLE1 family.</text>
</comment>
<organism evidence="12 13">
    <name type="scientific">Absidia repens</name>
    <dbReference type="NCBI Taxonomy" id="90262"/>
    <lineage>
        <taxon>Eukaryota</taxon>
        <taxon>Fungi</taxon>
        <taxon>Fungi incertae sedis</taxon>
        <taxon>Mucoromycota</taxon>
        <taxon>Mucoromycotina</taxon>
        <taxon>Mucoromycetes</taxon>
        <taxon>Mucorales</taxon>
        <taxon>Cunninghamellaceae</taxon>
        <taxon>Absidia</taxon>
    </lineage>
</organism>
<keyword evidence="7" id="KW-0906">Nuclear pore complex</keyword>
<proteinExistence type="inferred from homology"/>
<dbReference type="GO" id="GO:0015031">
    <property type="term" value="P:protein transport"/>
    <property type="evidence" value="ECO:0007669"/>
    <property type="project" value="UniProtKB-KW"/>
</dbReference>
<dbReference type="InterPro" id="IPR038506">
    <property type="entry name" value="GLE1-like_sf"/>
</dbReference>
<dbReference type="Proteomes" id="UP000193560">
    <property type="component" value="Unassembled WGS sequence"/>
</dbReference>
<comment type="subcellular location">
    <subcellularLocation>
        <location evidence="1">Nucleus</location>
        <location evidence="1">Nuclear pore complex</location>
    </subcellularLocation>
</comment>
<gene>
    <name evidence="12" type="ORF">BCR42DRAFT_240593</name>
</gene>
<evidence type="ECO:0000256" key="10">
    <source>
        <dbReference type="ARBA" id="ARBA00029983"/>
    </source>
</evidence>
<feature type="region of interest" description="Disordered" evidence="11">
    <location>
        <begin position="45"/>
        <end position="75"/>
    </location>
</feature>
<sequence length="393" mass="45512">MASMKVSLANKEKELDRLFDADTAKHQKLIDDAIAYDLTKFEQEEKQRKAKDDAEKKELEEKKQQLEAKNKAKAERKALKELEQKKLASNNGAASTTGLEEYKKHMAAIENYKKNIKPKLQDPTFRKQCFEARRLIKRTIIQIQFKNDVIIEKYQVLRDHILSVKNQSVDAFHVLLNHLGKALMLQVRQEVDGAPFSAYFLAKLAALLSGAVPEFQDYLYGRLLKRCPYLVPNYFDFDSTLSHDEIKKLLHYQYDSEKKEFQPFLQYAPKQRCYVMFFAALITTVPGSGFPENPFRIGLGWTWCARIMNMAQREITPTLIHGFLEIAGNRMVQAYPRQFPKMLRLLYDQVIPTMPIHPTKDNVSAISVLKMYLEDYFNTGNMVPIPEVMKATV</sequence>
<dbReference type="PANTHER" id="PTHR12960">
    <property type="entry name" value="GLE-1-RELATED"/>
    <property type="match status" value="1"/>
</dbReference>
<keyword evidence="6" id="KW-0811">Translocation</keyword>
<evidence type="ECO:0000256" key="7">
    <source>
        <dbReference type="ARBA" id="ARBA00023132"/>
    </source>
</evidence>